<comment type="caution">
    <text evidence="1">The sequence shown here is derived from an EMBL/GenBank/DDBJ whole genome shotgun (WGS) entry which is preliminary data.</text>
</comment>
<gene>
    <name evidence="1" type="ORF">QQF64_019353</name>
</gene>
<accession>A0ABR3LF78</accession>
<sequence length="97" mass="10690">MSNVPQTPSNETGGCGKQAKAAKTVKGMRWPVRCGFWLSYRPLACTCCLILALARSRSVYDSKYRSAMTEDECTSTASDHHLERTFTSALSAIQIHC</sequence>
<organism evidence="1 2">
    <name type="scientific">Cirrhinus molitorella</name>
    <name type="common">mud carp</name>
    <dbReference type="NCBI Taxonomy" id="172907"/>
    <lineage>
        <taxon>Eukaryota</taxon>
        <taxon>Metazoa</taxon>
        <taxon>Chordata</taxon>
        <taxon>Craniata</taxon>
        <taxon>Vertebrata</taxon>
        <taxon>Euteleostomi</taxon>
        <taxon>Actinopterygii</taxon>
        <taxon>Neopterygii</taxon>
        <taxon>Teleostei</taxon>
        <taxon>Ostariophysi</taxon>
        <taxon>Cypriniformes</taxon>
        <taxon>Cyprinidae</taxon>
        <taxon>Labeoninae</taxon>
        <taxon>Labeonini</taxon>
        <taxon>Cirrhinus</taxon>
    </lineage>
</organism>
<evidence type="ECO:0000313" key="2">
    <source>
        <dbReference type="Proteomes" id="UP001558613"/>
    </source>
</evidence>
<evidence type="ECO:0000313" key="1">
    <source>
        <dbReference type="EMBL" id="KAL1251557.1"/>
    </source>
</evidence>
<name>A0ABR3LF78_9TELE</name>
<proteinExistence type="predicted"/>
<dbReference type="EMBL" id="JAYMGO010000022">
    <property type="protein sequence ID" value="KAL1251557.1"/>
    <property type="molecule type" value="Genomic_DNA"/>
</dbReference>
<keyword evidence="2" id="KW-1185">Reference proteome</keyword>
<reference evidence="1 2" key="1">
    <citation type="submission" date="2023-09" db="EMBL/GenBank/DDBJ databases">
        <authorList>
            <person name="Wang M."/>
        </authorList>
    </citation>
    <scope>NUCLEOTIDE SEQUENCE [LARGE SCALE GENOMIC DNA]</scope>
    <source>
        <strain evidence="1">GT-2023</strain>
        <tissue evidence="1">Liver</tissue>
    </source>
</reference>
<protein>
    <submittedName>
        <fullName evidence="1">Uncharacterized protein</fullName>
    </submittedName>
</protein>
<dbReference type="Proteomes" id="UP001558613">
    <property type="component" value="Unassembled WGS sequence"/>
</dbReference>